<accession>A0A246GHK5</accession>
<dbReference type="GO" id="GO:0016491">
    <property type="term" value="F:oxidoreductase activity"/>
    <property type="evidence" value="ECO:0007669"/>
    <property type="project" value="UniProtKB-KW"/>
</dbReference>
<dbReference type="InterPro" id="IPR003780">
    <property type="entry name" value="COX15/CtaA_fam"/>
</dbReference>
<feature type="transmembrane region" description="Helical" evidence="12">
    <location>
        <begin position="171"/>
        <end position="192"/>
    </location>
</feature>
<comment type="caution">
    <text evidence="13">The sequence shown here is derived from an EMBL/GenBank/DDBJ whole genome shotgun (WGS) entry which is preliminary data.</text>
</comment>
<dbReference type="EMBL" id="MTCZ01000083">
    <property type="protein sequence ID" value="OWP83733.1"/>
    <property type="molecule type" value="Genomic_DNA"/>
</dbReference>
<keyword evidence="4" id="KW-0479">Metal-binding</keyword>
<evidence type="ECO:0000256" key="1">
    <source>
        <dbReference type="ARBA" id="ARBA00004141"/>
    </source>
</evidence>
<evidence type="ECO:0000313" key="14">
    <source>
        <dbReference type="Proteomes" id="UP000197768"/>
    </source>
</evidence>
<comment type="pathway">
    <text evidence="11">Porphyrin-containing compound metabolism.</text>
</comment>
<dbReference type="GO" id="GO:0016020">
    <property type="term" value="C:membrane"/>
    <property type="evidence" value="ECO:0007669"/>
    <property type="project" value="UniProtKB-SubCell"/>
</dbReference>
<feature type="transmembrane region" description="Helical" evidence="12">
    <location>
        <begin position="143"/>
        <end position="165"/>
    </location>
</feature>
<keyword evidence="2" id="KW-1003">Cell membrane</keyword>
<dbReference type="Pfam" id="PF02628">
    <property type="entry name" value="COX15-CtaA"/>
    <property type="match status" value="2"/>
</dbReference>
<comment type="subcellular location">
    <subcellularLocation>
        <location evidence="1">Membrane</location>
        <topology evidence="1">Multi-pass membrane protein</topology>
    </subcellularLocation>
</comment>
<name>A0A246GHK5_9FLAO</name>
<dbReference type="RefSeq" id="WP_088393110.1">
    <property type="nucleotide sequence ID" value="NZ_MTCZ01000083.1"/>
</dbReference>
<dbReference type="PANTHER" id="PTHR35457">
    <property type="entry name" value="HEME A SYNTHASE"/>
    <property type="match status" value="1"/>
</dbReference>
<dbReference type="GO" id="GO:0046872">
    <property type="term" value="F:metal ion binding"/>
    <property type="evidence" value="ECO:0007669"/>
    <property type="project" value="UniProtKB-KW"/>
</dbReference>
<dbReference type="Proteomes" id="UP000197768">
    <property type="component" value="Unassembled WGS sequence"/>
</dbReference>
<feature type="transmembrane region" description="Helical" evidence="12">
    <location>
        <begin position="204"/>
        <end position="222"/>
    </location>
</feature>
<keyword evidence="7" id="KW-0408">Iron</keyword>
<keyword evidence="10" id="KW-1015">Disulfide bond</keyword>
<dbReference type="PANTHER" id="PTHR35457:SF1">
    <property type="entry name" value="HEME A SYNTHASE"/>
    <property type="match status" value="1"/>
</dbReference>
<evidence type="ECO:0000256" key="6">
    <source>
        <dbReference type="ARBA" id="ARBA00023002"/>
    </source>
</evidence>
<keyword evidence="6" id="KW-0560">Oxidoreductase</keyword>
<dbReference type="AlphaFoldDB" id="A0A246GHK5"/>
<keyword evidence="8" id="KW-0350">Heme biosynthesis</keyword>
<sequence>MKFIKIAKTALILVYLVVIAGALVRMTGSGMGCPDWPKCFGYYIPPTNIKELTWTKNRVFKKGQVIIKNEQLLIAKEDCITGKQFDPTQWNKYTKHDYAEFNPTHTWVEYINRLFGALSGFACLVMAFYSFNYWKKNKLIPLLSWLVVFMMGFQAWLGATVVYSVLNPVKITLHMVMALIIIAIIIYIISLAHTKPNQKQLDPIFRNLIWVTITMTLIQVILGTQVRQFIDEQIKSGIENPTLWLSNPQITFYIHRSFSILVLMANLFLFLRNKKLNLGFKEMNWVLFLLIFEIISGIFIYYLNFPFGSQTIHLVLASILFGVQFHILLQFKQKNNIPFFKYNL</sequence>
<keyword evidence="9 12" id="KW-0472">Membrane</keyword>
<evidence type="ECO:0000256" key="5">
    <source>
        <dbReference type="ARBA" id="ARBA00022989"/>
    </source>
</evidence>
<organism evidence="13 14">
    <name type="scientific">Flavobacterium davisii</name>
    <dbReference type="NCBI Taxonomy" id="2906077"/>
    <lineage>
        <taxon>Bacteria</taxon>
        <taxon>Pseudomonadati</taxon>
        <taxon>Bacteroidota</taxon>
        <taxon>Flavobacteriia</taxon>
        <taxon>Flavobacteriales</taxon>
        <taxon>Flavobacteriaceae</taxon>
        <taxon>Flavobacterium</taxon>
    </lineage>
</organism>
<keyword evidence="3 12" id="KW-0812">Transmembrane</keyword>
<evidence type="ECO:0000256" key="2">
    <source>
        <dbReference type="ARBA" id="ARBA00022475"/>
    </source>
</evidence>
<evidence type="ECO:0000256" key="7">
    <source>
        <dbReference type="ARBA" id="ARBA00023004"/>
    </source>
</evidence>
<reference evidence="13 14" key="1">
    <citation type="journal article" date="2017" name="Infect. Genet. Evol.">
        <title>Comparative genome analysis of fish pathogen Flavobacterium columnare reveals extensive sequence diversity within the species.</title>
        <authorList>
            <person name="Kayansamruaj P."/>
            <person name="Dong H.T."/>
            <person name="Hirono I."/>
            <person name="Kondo H."/>
            <person name="Senapin S."/>
            <person name="Rodkhum C."/>
        </authorList>
    </citation>
    <scope>NUCLEOTIDE SEQUENCE [LARGE SCALE GENOMIC DNA]</scope>
    <source>
        <strain evidence="13 14">1215</strain>
    </source>
</reference>
<evidence type="ECO:0000256" key="11">
    <source>
        <dbReference type="ARBA" id="ARBA00023444"/>
    </source>
</evidence>
<evidence type="ECO:0000256" key="8">
    <source>
        <dbReference type="ARBA" id="ARBA00023133"/>
    </source>
</evidence>
<evidence type="ECO:0000256" key="10">
    <source>
        <dbReference type="ARBA" id="ARBA00023157"/>
    </source>
</evidence>
<evidence type="ECO:0000256" key="9">
    <source>
        <dbReference type="ARBA" id="ARBA00023136"/>
    </source>
</evidence>
<proteinExistence type="predicted"/>
<keyword evidence="5 12" id="KW-1133">Transmembrane helix</keyword>
<dbReference type="InterPro" id="IPR050450">
    <property type="entry name" value="COX15/CtaA_HemeA_synthase"/>
</dbReference>
<evidence type="ECO:0000256" key="12">
    <source>
        <dbReference type="SAM" id="Phobius"/>
    </source>
</evidence>
<feature type="transmembrane region" description="Helical" evidence="12">
    <location>
        <begin position="250"/>
        <end position="271"/>
    </location>
</feature>
<evidence type="ECO:0000256" key="3">
    <source>
        <dbReference type="ARBA" id="ARBA00022692"/>
    </source>
</evidence>
<gene>
    <name evidence="13" type="ORF">BWK59_08930</name>
</gene>
<feature type="transmembrane region" description="Helical" evidence="12">
    <location>
        <begin position="283"/>
        <end position="305"/>
    </location>
</feature>
<feature type="transmembrane region" description="Helical" evidence="12">
    <location>
        <begin position="311"/>
        <end position="331"/>
    </location>
</feature>
<evidence type="ECO:0000313" key="13">
    <source>
        <dbReference type="EMBL" id="OWP83733.1"/>
    </source>
</evidence>
<protein>
    <submittedName>
        <fullName evidence="13">Heme A synthase</fullName>
    </submittedName>
</protein>
<dbReference type="GO" id="GO:0006784">
    <property type="term" value="P:heme A biosynthetic process"/>
    <property type="evidence" value="ECO:0007669"/>
    <property type="project" value="InterPro"/>
</dbReference>
<evidence type="ECO:0000256" key="4">
    <source>
        <dbReference type="ARBA" id="ARBA00022723"/>
    </source>
</evidence>
<feature type="transmembrane region" description="Helical" evidence="12">
    <location>
        <begin position="110"/>
        <end position="131"/>
    </location>
</feature>